<dbReference type="Proteomes" id="UP000003477">
    <property type="component" value="Unassembled WGS sequence"/>
</dbReference>
<dbReference type="EMBL" id="AESD01000971">
    <property type="protein sequence ID" value="EHJ09489.1"/>
    <property type="molecule type" value="Genomic_DNA"/>
</dbReference>
<dbReference type="GO" id="GO:0009522">
    <property type="term" value="C:photosystem I"/>
    <property type="evidence" value="ECO:0007669"/>
    <property type="project" value="InterPro"/>
</dbReference>
<dbReference type="RefSeq" id="WP_007313465.1">
    <property type="nucleotide sequence ID" value="NZ_AESD01000971.1"/>
</dbReference>
<comment type="caution">
    <text evidence="2">The sequence shown here is derived from an EMBL/GenBank/DDBJ whole genome shotgun (WGS) entry which is preliminary data.</text>
</comment>
<name>G5JE98_CROWT</name>
<dbReference type="PATRIC" id="fig|423471.3.peg.5358"/>
<dbReference type="GO" id="GO:0015979">
    <property type="term" value="P:photosynthesis"/>
    <property type="evidence" value="ECO:0007669"/>
    <property type="project" value="InterPro"/>
</dbReference>
<evidence type="ECO:0000313" key="3">
    <source>
        <dbReference type="Proteomes" id="UP000003477"/>
    </source>
</evidence>
<dbReference type="GeneID" id="88769486"/>
<keyword evidence="1" id="KW-0472">Membrane</keyword>
<evidence type="ECO:0008006" key="4">
    <source>
        <dbReference type="Google" id="ProtNLM"/>
    </source>
</evidence>
<organism evidence="2 3">
    <name type="scientific">Crocosphaera watsonii WH 0003</name>
    <dbReference type="NCBI Taxonomy" id="423471"/>
    <lineage>
        <taxon>Bacteria</taxon>
        <taxon>Bacillati</taxon>
        <taxon>Cyanobacteriota</taxon>
        <taxon>Cyanophyceae</taxon>
        <taxon>Oscillatoriophycideae</taxon>
        <taxon>Chroococcales</taxon>
        <taxon>Aphanothecaceae</taxon>
        <taxon>Crocosphaera</taxon>
    </lineage>
</organism>
<dbReference type="InterPro" id="IPR036357">
    <property type="entry name" value="PSI_PsaI_sf"/>
</dbReference>
<keyword evidence="1" id="KW-0812">Transmembrane</keyword>
<evidence type="ECO:0000313" key="2">
    <source>
        <dbReference type="EMBL" id="EHJ09489.1"/>
    </source>
</evidence>
<feature type="transmembrane region" description="Helical" evidence="1">
    <location>
        <begin position="6"/>
        <end position="33"/>
    </location>
</feature>
<accession>G5JE98</accession>
<keyword evidence="1" id="KW-1133">Transmembrane helix</keyword>
<proteinExistence type="predicted"/>
<dbReference type="AlphaFoldDB" id="G5JE98"/>
<dbReference type="SUPFAM" id="SSF81540">
    <property type="entry name" value="Subunit VIII of photosystem I reaction centre, PsaI"/>
    <property type="match status" value="1"/>
</dbReference>
<protein>
    <recommendedName>
        <fullName evidence="4">Photosystem I reaction center subunit VIII</fullName>
    </recommendedName>
</protein>
<reference evidence="2 3" key="1">
    <citation type="journal article" date="2011" name="Front. Microbiol.">
        <title>Two Strains of Crocosphaera watsonii with Highly Conserved Genomes are Distinguished by Strain-Specific Features.</title>
        <authorList>
            <person name="Bench S.R."/>
            <person name="Ilikchyan I.N."/>
            <person name="Tripp H.J."/>
            <person name="Zehr J.P."/>
        </authorList>
    </citation>
    <scope>NUCLEOTIDE SEQUENCE [LARGE SCALE GENOMIC DNA]</scope>
    <source>
        <strain evidence="2 3">WH 0003</strain>
    </source>
</reference>
<gene>
    <name evidence="2" type="ORF">CWATWH0003_B085</name>
</gene>
<evidence type="ECO:0000256" key="1">
    <source>
        <dbReference type="SAM" id="Phobius"/>
    </source>
</evidence>
<sequence length="37" mass="3982">MTGTYAAAYLPAIFVALLPVLAFTVMGLLFVYIETEA</sequence>